<dbReference type="InterPro" id="IPR030382">
    <property type="entry name" value="MeTrfase_TRM5/TYW2"/>
</dbReference>
<name>A0A7C9DB59_OPUST</name>
<evidence type="ECO:0000256" key="9">
    <source>
        <dbReference type="ARBA" id="ARBA00047783"/>
    </source>
</evidence>
<evidence type="ECO:0000259" key="11">
    <source>
        <dbReference type="PROSITE" id="PS51684"/>
    </source>
</evidence>
<dbReference type="EC" id="2.1.1.228" evidence="10"/>
<feature type="binding site" evidence="10">
    <location>
        <position position="427"/>
    </location>
    <ligand>
        <name>S-adenosyl-L-methionine</name>
        <dbReference type="ChEBI" id="CHEBI:59789"/>
    </ligand>
</feature>
<keyword evidence="4 10" id="KW-0808">Transferase</keyword>
<dbReference type="FunFam" id="3.40.50.150:FF:000225">
    <property type="entry name" value="tRNA (guanine(37)-N1)-methyltransferase"/>
    <property type="match status" value="1"/>
</dbReference>
<comment type="subcellular location">
    <subcellularLocation>
        <location evidence="10">Mitochondrion matrix</location>
    </subcellularLocation>
    <subcellularLocation>
        <location evidence="10">Nucleus</location>
    </subcellularLocation>
    <subcellularLocation>
        <location evidence="10">Cytoplasm</location>
    </subcellularLocation>
    <text evidence="10">Predominantly in the mitochondria and in the nucleus.</text>
</comment>
<dbReference type="GO" id="GO:0070901">
    <property type="term" value="P:mitochondrial tRNA methylation"/>
    <property type="evidence" value="ECO:0007669"/>
    <property type="project" value="UniProtKB-ARBA"/>
</dbReference>
<dbReference type="CDD" id="cd02440">
    <property type="entry name" value="AdoMet_MTases"/>
    <property type="match status" value="1"/>
</dbReference>
<dbReference type="InterPro" id="IPR025792">
    <property type="entry name" value="tRNA_Gua_MeTrfase_euk"/>
</dbReference>
<evidence type="ECO:0000256" key="4">
    <source>
        <dbReference type="ARBA" id="ARBA00022679"/>
    </source>
</evidence>
<dbReference type="InterPro" id="IPR029063">
    <property type="entry name" value="SAM-dependent_MTases_sf"/>
</dbReference>
<feature type="domain" description="SAM-dependent methyltransferase TRM5/TYW2-type" evidence="11">
    <location>
        <begin position="337"/>
        <end position="599"/>
    </location>
</feature>
<evidence type="ECO:0000256" key="3">
    <source>
        <dbReference type="ARBA" id="ARBA00022603"/>
    </source>
</evidence>
<dbReference type="SUPFAM" id="SSF53335">
    <property type="entry name" value="S-adenosyl-L-methionine-dependent methyltransferases"/>
    <property type="match status" value="1"/>
</dbReference>
<evidence type="ECO:0000256" key="5">
    <source>
        <dbReference type="ARBA" id="ARBA00022691"/>
    </source>
</evidence>
<dbReference type="GO" id="GO:0005634">
    <property type="term" value="C:nucleus"/>
    <property type="evidence" value="ECO:0007669"/>
    <property type="project" value="UniProtKB-SubCell"/>
</dbReference>
<dbReference type="GO" id="GO:0002939">
    <property type="term" value="P:tRNA N1-guanine methylation"/>
    <property type="evidence" value="ECO:0007669"/>
    <property type="project" value="TreeGrafter"/>
</dbReference>
<dbReference type="AlphaFoldDB" id="A0A7C9DB59"/>
<dbReference type="InterPro" id="IPR056743">
    <property type="entry name" value="TRM5-TYW2-like_MTfase"/>
</dbReference>
<dbReference type="EMBL" id="GISG01092586">
    <property type="protein sequence ID" value="MBA4634804.1"/>
    <property type="molecule type" value="Transcribed_RNA"/>
</dbReference>
<evidence type="ECO:0000256" key="6">
    <source>
        <dbReference type="ARBA" id="ARBA00022694"/>
    </source>
</evidence>
<dbReference type="Pfam" id="PF02475">
    <property type="entry name" value="TRM5-TYW2_MTfase"/>
    <property type="match status" value="1"/>
</dbReference>
<proteinExistence type="inferred from homology"/>
<reference evidence="12" key="1">
    <citation type="journal article" date="2013" name="J. Plant Res.">
        <title>Effect of fungi and light on seed germination of three Opuntia species from semiarid lands of central Mexico.</title>
        <authorList>
            <person name="Delgado-Sanchez P."/>
            <person name="Jimenez-Bremont J.F."/>
            <person name="Guerrero-Gonzalez Mde L."/>
            <person name="Flores J."/>
        </authorList>
    </citation>
    <scope>NUCLEOTIDE SEQUENCE</scope>
    <source>
        <tissue evidence="12">Cladode</tissue>
    </source>
</reference>
<comment type="catalytic activity">
    <reaction evidence="9 10">
        <text>guanosine(37) in tRNA + S-adenosyl-L-methionine = N(1)-methylguanosine(37) in tRNA + S-adenosyl-L-homocysteine + H(+)</text>
        <dbReference type="Rhea" id="RHEA:36899"/>
        <dbReference type="Rhea" id="RHEA-COMP:10145"/>
        <dbReference type="Rhea" id="RHEA-COMP:10147"/>
        <dbReference type="ChEBI" id="CHEBI:15378"/>
        <dbReference type="ChEBI" id="CHEBI:57856"/>
        <dbReference type="ChEBI" id="CHEBI:59789"/>
        <dbReference type="ChEBI" id="CHEBI:73542"/>
        <dbReference type="ChEBI" id="CHEBI:74269"/>
        <dbReference type="EC" id="2.1.1.228"/>
    </reaction>
</comment>
<accession>A0A7C9DB59</accession>
<evidence type="ECO:0000313" key="12">
    <source>
        <dbReference type="EMBL" id="MBA4634804.1"/>
    </source>
</evidence>
<dbReference type="Pfam" id="PF25133">
    <property type="entry name" value="TYW2_N_2"/>
    <property type="match status" value="1"/>
</dbReference>
<evidence type="ECO:0000256" key="7">
    <source>
        <dbReference type="ARBA" id="ARBA00023128"/>
    </source>
</evidence>
<dbReference type="GO" id="GO:0052906">
    <property type="term" value="F:tRNA (guanine(37)-N1)-methyltransferase activity"/>
    <property type="evidence" value="ECO:0007669"/>
    <property type="project" value="UniProtKB-UniRule"/>
</dbReference>
<comment type="similarity">
    <text evidence="10">Belongs to the TRM5 / TYW2 family.</text>
</comment>
<evidence type="ECO:0000256" key="10">
    <source>
        <dbReference type="HAMAP-Rule" id="MF_03152"/>
    </source>
</evidence>
<reference evidence="12" key="2">
    <citation type="submission" date="2020-07" db="EMBL/GenBank/DDBJ databases">
        <authorList>
            <person name="Vera ALvarez R."/>
            <person name="Arias-Moreno D.M."/>
            <person name="Jimenez-Jacinto V."/>
            <person name="Jimenez-Bremont J.F."/>
            <person name="Swaminathan K."/>
            <person name="Moose S.P."/>
            <person name="Guerrero-Gonzalez M.L."/>
            <person name="Marino-Ramirez L."/>
            <person name="Landsman D."/>
            <person name="Rodriguez-Kessler M."/>
            <person name="Delgado-Sanchez P."/>
        </authorList>
    </citation>
    <scope>NUCLEOTIDE SEQUENCE</scope>
    <source>
        <tissue evidence="12">Cladode</tissue>
    </source>
</reference>
<comment type="subunit">
    <text evidence="10">Monomer.</text>
</comment>
<keyword evidence="7 10" id="KW-0496">Mitochondrion</keyword>
<dbReference type="FunFam" id="3.30.300.110:FF:000001">
    <property type="entry name" value="tRNA (guanine(37)-N1)-methyltransferase"/>
    <property type="match status" value="1"/>
</dbReference>
<organism evidence="12">
    <name type="scientific">Opuntia streptacantha</name>
    <name type="common">Prickly pear cactus</name>
    <name type="synonym">Opuntia cardona</name>
    <dbReference type="NCBI Taxonomy" id="393608"/>
    <lineage>
        <taxon>Eukaryota</taxon>
        <taxon>Viridiplantae</taxon>
        <taxon>Streptophyta</taxon>
        <taxon>Embryophyta</taxon>
        <taxon>Tracheophyta</taxon>
        <taxon>Spermatophyta</taxon>
        <taxon>Magnoliopsida</taxon>
        <taxon>eudicotyledons</taxon>
        <taxon>Gunneridae</taxon>
        <taxon>Pentapetalae</taxon>
        <taxon>Caryophyllales</taxon>
        <taxon>Cactineae</taxon>
        <taxon>Cactaceae</taxon>
        <taxon>Opuntioideae</taxon>
        <taxon>Opuntia</taxon>
    </lineage>
</organism>
<dbReference type="InterPro" id="IPR056744">
    <property type="entry name" value="TRM5/TYW2-like_N"/>
</dbReference>
<feature type="binding site" evidence="10">
    <location>
        <begin position="465"/>
        <end position="466"/>
    </location>
    <ligand>
        <name>S-adenosyl-L-methionine</name>
        <dbReference type="ChEBI" id="CHEBI:59789"/>
    </ligand>
</feature>
<comment type="similarity">
    <text evidence="1">Belongs to the class I-like SAM-binding methyltransferase superfamily. TRM5/TYW2 family.</text>
</comment>
<evidence type="ECO:0000256" key="2">
    <source>
        <dbReference type="ARBA" id="ARBA00022490"/>
    </source>
</evidence>
<keyword evidence="5 10" id="KW-0949">S-adenosyl-L-methionine</keyword>
<dbReference type="Gene3D" id="3.30.300.110">
    <property type="entry name" value="Met-10+ protein-like domains"/>
    <property type="match status" value="1"/>
</dbReference>
<evidence type="ECO:0000256" key="8">
    <source>
        <dbReference type="ARBA" id="ARBA00023242"/>
    </source>
</evidence>
<keyword evidence="3 10" id="KW-0489">Methyltransferase</keyword>
<comment type="function">
    <text evidence="10">Specifically methylates the N1 position of guanosine-37 in various cytoplasmic and mitochondrial tRNAs. Methylation is not dependent on the nature of the nucleoside 5' of the target nucleoside. This is the first step in the biosynthesis of wybutosine (yW), a modified base adjacent to the anticodon of tRNAs and required for accurate decoding.</text>
</comment>
<dbReference type="HAMAP" id="MF_03152">
    <property type="entry name" value="TRM5"/>
    <property type="match status" value="1"/>
</dbReference>
<dbReference type="PROSITE" id="PS51684">
    <property type="entry name" value="SAM_MT_TRM5_TYW2"/>
    <property type="match status" value="1"/>
</dbReference>
<dbReference type="PANTHER" id="PTHR23245:SF43">
    <property type="entry name" value="TRNA (GUANINE(37)-N1)-METHYLTRANSFERASE 2"/>
    <property type="match status" value="1"/>
</dbReference>
<feature type="binding site" evidence="10">
    <location>
        <begin position="493"/>
        <end position="494"/>
    </location>
    <ligand>
        <name>S-adenosyl-L-methionine</name>
        <dbReference type="ChEBI" id="CHEBI:59789"/>
    </ligand>
</feature>
<keyword evidence="8 10" id="KW-0539">Nucleus</keyword>
<evidence type="ECO:0000256" key="1">
    <source>
        <dbReference type="ARBA" id="ARBA00009775"/>
    </source>
</evidence>
<keyword evidence="6 10" id="KW-0819">tRNA processing</keyword>
<keyword evidence="2 10" id="KW-0963">Cytoplasm</keyword>
<dbReference type="GO" id="GO:0005759">
    <property type="term" value="C:mitochondrial matrix"/>
    <property type="evidence" value="ECO:0007669"/>
    <property type="project" value="UniProtKB-SubCell"/>
</dbReference>
<feature type="binding site" evidence="10">
    <location>
        <position position="516"/>
    </location>
    <ligand>
        <name>S-adenosyl-L-methionine</name>
        <dbReference type="ChEBI" id="CHEBI:59789"/>
    </ligand>
</feature>
<sequence length="611" mass="69503">MLFRLMLLRFHTPSRLLSTPIIFSLFRTTSSLSSTTTQASPHSLSFSYGPSLEKGIIPSKTLHSLRTPFEGQSPGAPTLPQFDEQTPFDEHQFTRVFEVAALRVPSDRCYELESRLRGHLLNWPRIRNVARVPGDEIDEDTQELLKIKKGFDDENEVVDAVNRRIYGRAEGDGELVSGVMYRDKLAKEFNARGFVKFRNLAKISRPNKSKKKEKQAKNVNEYDGVGKGVGKRKSVVVEVVEDEENDGDDLRELLGVEFKGRKWRGSTRLLLLDERYASRNPGELPEAVKALMNEGAGETASIFELVRCKLTLFYDYWPLNEVLEALLPKGMIVPTAFETVGHIAHLNLRDEHLPYKKVIAKVVLDKNKPRIQTVVNKIEAISNDYRTMQLEVLSGNNSLVTTVIENGMRFQVDLATVYWNSRLATERQRLISCFTSDDVLCDVFAGVGPIAISAAKKVKRVYANDLNPYAVDYLGRNSVLNRLERKIQVFNMDGRRFIDTMFSSEKGHSITQVIMNLPNTAVEFLDAFRGIFRDRPRGKRFTLPMIHVYGFSKAEDPEFDLHERIRIELAESAVAVEMHRVRLVAPGKWMLCASFVLPEKVAFSKDYVSYK</sequence>
<dbReference type="PANTHER" id="PTHR23245">
    <property type="entry name" value="TRNA METHYLTRANSFERASE"/>
    <property type="match status" value="1"/>
</dbReference>
<dbReference type="Gene3D" id="3.40.50.150">
    <property type="entry name" value="Vaccinia Virus protein VP39"/>
    <property type="match status" value="1"/>
</dbReference>
<protein>
    <recommendedName>
        <fullName evidence="10">tRNA (guanine(37)-N1)-methyltransferase</fullName>
        <ecNumber evidence="10">2.1.1.228</ecNumber>
    </recommendedName>
    <alternativeName>
        <fullName evidence="10">M1G-methyltransferase</fullName>
    </alternativeName>
    <alternativeName>
        <fullName evidence="10">tRNA [GM37] methyltransferase</fullName>
    </alternativeName>
    <alternativeName>
        <fullName evidence="10">tRNA methyltransferase 5 homolog</fullName>
    </alternativeName>
</protein>